<feature type="transmembrane region" description="Helical" evidence="2">
    <location>
        <begin position="138"/>
        <end position="161"/>
    </location>
</feature>
<sequence length="519" mass="54723">MGGEASVQAGECGQGRATPRGVPPGWGWPPGPKPPEPGWGGLEAFVLLQFLIPAVVFWPGAGAGALRMASRAAVFGLGLVVWVAVAWAASGAVARRRLSWRARWQPSSPFPARHWLLASLVWQLVMVLHPTTNSLASALASVTLAASVAAPAFFVGLVEVTPARLKRLVLLVFVTQAFHAGLGVAQVARPELFLPPSLKHPENPRDLIAKAYAYVDGSGRLVVRPPGLSDQPGAASATGASAGLLGMALAVAPGVAWGWRLVGLSGAALGLLAISFSMVRAALAVELFCLAALVGLWILQRRIRQLVAFGGVAGFAALGVLTVVLASPARGAILERFGSLVRDDPSKLYQEHRGRFLTHTFETMLVEMPLGGGLGRWGMIHVYFGNPNSLSGSEQYWVEIQWSAWALDGGWPLVILMTAALGAAVRSTWRAAHDPLLEDPARYWSGVILAWNLSVLALTLSYVPFVSPMGAHFWLLAASCARCGRTWPPVPPPTFPPLAANSTAGVATAPVTAAPPQNQ</sequence>
<keyword evidence="4" id="KW-1185">Reference proteome</keyword>
<dbReference type="EMBL" id="CP002354">
    <property type="protein sequence ID" value="ADV64311.1"/>
    <property type="molecule type" value="Genomic_DNA"/>
</dbReference>
<name>E8R6W8_ISOPI</name>
<protein>
    <recommendedName>
        <fullName evidence="5">O-antigen polymerase</fullName>
    </recommendedName>
</protein>
<feature type="transmembrane region" description="Helical" evidence="2">
    <location>
        <begin position="441"/>
        <end position="465"/>
    </location>
</feature>
<dbReference type="Proteomes" id="UP000008631">
    <property type="component" value="Plasmid pISOP01"/>
</dbReference>
<evidence type="ECO:0000313" key="4">
    <source>
        <dbReference type="Proteomes" id="UP000008631"/>
    </source>
</evidence>
<organism evidence="3 4">
    <name type="scientific">Isosphaera pallida (strain ATCC 43644 / DSM 9630 / IS1B)</name>
    <dbReference type="NCBI Taxonomy" id="575540"/>
    <lineage>
        <taxon>Bacteria</taxon>
        <taxon>Pseudomonadati</taxon>
        <taxon>Planctomycetota</taxon>
        <taxon>Planctomycetia</taxon>
        <taxon>Isosphaerales</taxon>
        <taxon>Isosphaeraceae</taxon>
        <taxon>Isosphaera</taxon>
    </lineage>
</organism>
<feature type="transmembrane region" description="Helical" evidence="2">
    <location>
        <begin position="282"/>
        <end position="299"/>
    </location>
</feature>
<gene>
    <name evidence="3" type="ordered locus">Isop_3755</name>
</gene>
<feature type="transmembrane region" description="Helical" evidence="2">
    <location>
        <begin position="233"/>
        <end position="252"/>
    </location>
</feature>
<evidence type="ECO:0008006" key="5">
    <source>
        <dbReference type="Google" id="ProtNLM"/>
    </source>
</evidence>
<evidence type="ECO:0000256" key="2">
    <source>
        <dbReference type="SAM" id="Phobius"/>
    </source>
</evidence>
<dbReference type="AlphaFoldDB" id="E8R6W8"/>
<feature type="region of interest" description="Disordered" evidence="1">
    <location>
        <begin position="1"/>
        <end position="34"/>
    </location>
</feature>
<dbReference type="KEGG" id="ipa:Isop_3755"/>
<proteinExistence type="predicted"/>
<dbReference type="OrthoDB" id="525565at2"/>
<feature type="transmembrane region" description="Helical" evidence="2">
    <location>
        <begin position="73"/>
        <end position="94"/>
    </location>
</feature>
<evidence type="ECO:0000256" key="1">
    <source>
        <dbReference type="SAM" id="MobiDB-lite"/>
    </source>
</evidence>
<evidence type="ECO:0000313" key="3">
    <source>
        <dbReference type="EMBL" id="ADV64311.1"/>
    </source>
</evidence>
<reference key="1">
    <citation type="submission" date="2010-11" db="EMBL/GenBank/DDBJ databases">
        <title>The complete sequence of plasmid of Isophaera pallida ATCC 43644.</title>
        <authorList>
            <consortium name="US DOE Joint Genome Institute (JGI-PGF)"/>
            <person name="Lucas S."/>
            <person name="Copeland A."/>
            <person name="Lapidus A."/>
            <person name="Bruce D."/>
            <person name="Goodwin L."/>
            <person name="Pitluck S."/>
            <person name="Kyrpides N."/>
            <person name="Mavromatis K."/>
            <person name="Pagani I."/>
            <person name="Ivanova N."/>
            <person name="Saunders E."/>
            <person name="Brettin T."/>
            <person name="Detter J.C."/>
            <person name="Han C."/>
            <person name="Tapia R."/>
            <person name="Land M."/>
            <person name="Hauser L."/>
            <person name="Markowitz V."/>
            <person name="Cheng J.-F."/>
            <person name="Hugenholtz P."/>
            <person name="Woyke T."/>
            <person name="Wu D."/>
            <person name="Eisen J.A."/>
        </authorList>
    </citation>
    <scope>NUCLEOTIDE SEQUENCE</scope>
    <source>
        <strain>ATCC 43644</strain>
    </source>
</reference>
<dbReference type="eggNOG" id="ENOG502Z8N6">
    <property type="taxonomic scope" value="Bacteria"/>
</dbReference>
<reference evidence="3 4" key="2">
    <citation type="journal article" date="2011" name="Stand. Genomic Sci.">
        <title>Complete genome sequence of Isosphaera pallida type strain (IS1B).</title>
        <authorList>
            <consortium name="US DOE Joint Genome Institute (JGI-PGF)"/>
            <person name="Goker M."/>
            <person name="Cleland D."/>
            <person name="Saunders E."/>
            <person name="Lapidus A."/>
            <person name="Nolan M."/>
            <person name="Lucas S."/>
            <person name="Hammon N."/>
            <person name="Deshpande S."/>
            <person name="Cheng J.F."/>
            <person name="Tapia R."/>
            <person name="Han C."/>
            <person name="Goodwin L."/>
            <person name="Pitluck S."/>
            <person name="Liolios K."/>
            <person name="Pagani I."/>
            <person name="Ivanova N."/>
            <person name="Mavromatis K."/>
            <person name="Pati A."/>
            <person name="Chen A."/>
            <person name="Palaniappan K."/>
            <person name="Land M."/>
            <person name="Hauser L."/>
            <person name="Chang Y.J."/>
            <person name="Jeffries C.D."/>
            <person name="Detter J.C."/>
            <person name="Beck B."/>
            <person name="Woyke T."/>
            <person name="Bristow J."/>
            <person name="Eisen J.A."/>
            <person name="Markowitz V."/>
            <person name="Hugenholtz P."/>
            <person name="Kyrpides N.C."/>
            <person name="Klenk H.P."/>
        </authorList>
    </citation>
    <scope>NUCLEOTIDE SEQUENCE [LARGE SCALE GENOMIC DNA]</scope>
    <source>
        <strain evidence="4">ATCC 43644 / DSM 9630 / IS1B</strain>
        <plasmid evidence="4">pISOP01</plasmid>
    </source>
</reference>
<accession>E8R6W8</accession>
<dbReference type="HOGENOM" id="CLU_590087_0_0_0"/>
<dbReference type="InParanoid" id="E8R6W8"/>
<keyword evidence="2" id="KW-0472">Membrane</keyword>
<keyword evidence="2" id="KW-0812">Transmembrane</keyword>
<keyword evidence="3" id="KW-0614">Plasmid</keyword>
<dbReference type="RefSeq" id="WP_013555161.1">
    <property type="nucleotide sequence ID" value="NC_014957.1"/>
</dbReference>
<feature type="transmembrane region" description="Helical" evidence="2">
    <location>
        <begin position="42"/>
        <end position="61"/>
    </location>
</feature>
<feature type="transmembrane region" description="Helical" evidence="2">
    <location>
        <begin position="306"/>
        <end position="326"/>
    </location>
</feature>
<feature type="transmembrane region" description="Helical" evidence="2">
    <location>
        <begin position="411"/>
        <end position="429"/>
    </location>
</feature>
<keyword evidence="2" id="KW-1133">Transmembrane helix</keyword>
<geneLocation type="plasmid" evidence="3 4">
    <name>pISOP01</name>
</geneLocation>